<comment type="caution">
    <text evidence="1">The sequence shown here is derived from an EMBL/GenBank/DDBJ whole genome shotgun (WGS) entry which is preliminary data.</text>
</comment>
<reference evidence="1 2" key="1">
    <citation type="submission" date="2022-06" db="EMBL/GenBank/DDBJ databases">
        <title>Halomicroarcula sp. a new haloarchaeum isolate from saline soil.</title>
        <authorList>
            <person name="Strakova D."/>
            <person name="Galisteo C."/>
            <person name="Sanchez-Porro C."/>
            <person name="Ventosa A."/>
        </authorList>
    </citation>
    <scope>NUCLEOTIDE SEQUENCE [LARGE SCALE GENOMIC DNA]</scope>
    <source>
        <strain evidence="1 2">S3CR25-11</strain>
    </source>
</reference>
<dbReference type="SUPFAM" id="SSF54631">
    <property type="entry name" value="CBS-domain pair"/>
    <property type="match status" value="1"/>
</dbReference>
<evidence type="ECO:0000313" key="2">
    <source>
        <dbReference type="Proteomes" id="UP001268864"/>
    </source>
</evidence>
<organism evidence="1 2">
    <name type="scientific">Haloarcula onubensis</name>
    <dbReference type="NCBI Taxonomy" id="2950539"/>
    <lineage>
        <taxon>Archaea</taxon>
        <taxon>Methanobacteriati</taxon>
        <taxon>Methanobacteriota</taxon>
        <taxon>Stenosarchaea group</taxon>
        <taxon>Halobacteria</taxon>
        <taxon>Halobacteriales</taxon>
        <taxon>Haloarculaceae</taxon>
        <taxon>Haloarcula</taxon>
    </lineage>
</organism>
<evidence type="ECO:0000313" key="1">
    <source>
        <dbReference type="EMBL" id="MDS0284018.1"/>
    </source>
</evidence>
<protein>
    <submittedName>
        <fullName evidence="1">CBS domain-containing protein</fullName>
    </submittedName>
</protein>
<dbReference type="RefSeq" id="WP_310901766.1">
    <property type="nucleotide sequence ID" value="NZ_JAMQOS010000007.1"/>
</dbReference>
<name>A0ABU2FTC5_9EURY</name>
<accession>A0ABU2FTC5</accession>
<proteinExistence type="predicted"/>
<keyword evidence="2" id="KW-1185">Reference proteome</keyword>
<dbReference type="Proteomes" id="UP001268864">
    <property type="component" value="Unassembled WGS sequence"/>
</dbReference>
<dbReference type="EMBL" id="JAMQOS010000007">
    <property type="protein sequence ID" value="MDS0284018.1"/>
    <property type="molecule type" value="Genomic_DNA"/>
</dbReference>
<dbReference type="InterPro" id="IPR046342">
    <property type="entry name" value="CBS_dom_sf"/>
</dbReference>
<gene>
    <name evidence="1" type="ORF">NDI86_18035</name>
</gene>
<sequence>MPRELYHCTATELATSSVEHLSYDTTPADAAAWLTNNGYDTAPIYRDGTPVGFIHITDIDTDTDGDDLADHLTPLTIDHIISGDAAFPTVLSALIEKPVYFLGGHNHVNGVLTRADLNTGPARIYLFDRITHLEEHLRELILDKAPDWKNTPVTVDELDDINSRYEDAKAANIELDELHYAQFSTLETIVTSVEACWQTCGFTSKGGASTRLHEITELRNDVAHANLLIENTDSNDFLSSGRTTENLHDTLETINQVLTQLQDAGHDPDPEE</sequence>